<organism evidence="1 2">
    <name type="scientific">Ceratopteris richardii</name>
    <name type="common">Triangle waterfern</name>
    <dbReference type="NCBI Taxonomy" id="49495"/>
    <lineage>
        <taxon>Eukaryota</taxon>
        <taxon>Viridiplantae</taxon>
        <taxon>Streptophyta</taxon>
        <taxon>Embryophyta</taxon>
        <taxon>Tracheophyta</taxon>
        <taxon>Polypodiopsida</taxon>
        <taxon>Polypodiidae</taxon>
        <taxon>Polypodiales</taxon>
        <taxon>Pteridineae</taxon>
        <taxon>Pteridaceae</taxon>
        <taxon>Parkerioideae</taxon>
        <taxon>Ceratopteris</taxon>
    </lineage>
</organism>
<dbReference type="EMBL" id="CM035423">
    <property type="protein sequence ID" value="KAH7365700.1"/>
    <property type="molecule type" value="Genomic_DNA"/>
</dbReference>
<name>A0A8T2SST5_CERRI</name>
<evidence type="ECO:0000313" key="1">
    <source>
        <dbReference type="EMBL" id="KAH7365699.1"/>
    </source>
</evidence>
<comment type="caution">
    <text evidence="1">The sequence shown here is derived from an EMBL/GenBank/DDBJ whole genome shotgun (WGS) entry which is preliminary data.</text>
</comment>
<accession>A0A8T2SST5</accession>
<dbReference type="EMBL" id="CM035423">
    <property type="protein sequence ID" value="KAH7365701.1"/>
    <property type="molecule type" value="Genomic_DNA"/>
</dbReference>
<protein>
    <submittedName>
        <fullName evidence="1">Uncharacterized protein</fullName>
    </submittedName>
</protein>
<evidence type="ECO:0000313" key="2">
    <source>
        <dbReference type="Proteomes" id="UP000825935"/>
    </source>
</evidence>
<reference evidence="1" key="1">
    <citation type="submission" date="2021-08" db="EMBL/GenBank/DDBJ databases">
        <title>WGS assembly of Ceratopteris richardii.</title>
        <authorList>
            <person name="Marchant D.B."/>
            <person name="Chen G."/>
            <person name="Jenkins J."/>
            <person name="Shu S."/>
            <person name="Leebens-Mack J."/>
            <person name="Grimwood J."/>
            <person name="Schmutz J."/>
            <person name="Soltis P."/>
            <person name="Soltis D."/>
            <person name="Chen Z.-H."/>
        </authorList>
    </citation>
    <scope>NUCLEOTIDE SEQUENCE</scope>
    <source>
        <strain evidence="1">Whitten #5841</strain>
        <tissue evidence="1">Leaf</tissue>
    </source>
</reference>
<proteinExistence type="predicted"/>
<dbReference type="EMBL" id="CM035423">
    <property type="protein sequence ID" value="KAH7365699.1"/>
    <property type="molecule type" value="Genomic_DNA"/>
</dbReference>
<dbReference type="Proteomes" id="UP000825935">
    <property type="component" value="Chromosome 18"/>
</dbReference>
<gene>
    <name evidence="1" type="ORF">KP509_18G041300</name>
</gene>
<dbReference type="AlphaFoldDB" id="A0A8T2SST5"/>
<keyword evidence="2" id="KW-1185">Reference proteome</keyword>
<sequence length="116" mass="13684">MKSNFVLRMQQSNNPHQHHPWNTLYKDLQFEPLTDVVKLTLSSITFIMVGILENFYVLRARGEEMNHSFIRVIVHMRYFDCNLGTFGKLKCRKINHLGIGLSPMFNKELRDEFPSI</sequence>